<dbReference type="EMBL" id="CH473994">
    <property type="protein sequence ID" value="EDL93821.1"/>
    <property type="molecule type" value="Genomic_DNA"/>
</dbReference>
<accession>A6JPE6</accession>
<sequence>MFTAQVGSVTSCYI</sequence>
<evidence type="ECO:0000313" key="2">
    <source>
        <dbReference type="Proteomes" id="UP000234681"/>
    </source>
</evidence>
<name>A6JPE6_RAT</name>
<evidence type="ECO:0000313" key="1">
    <source>
        <dbReference type="EMBL" id="EDL93821.1"/>
    </source>
</evidence>
<organism evidence="1 2">
    <name type="scientific">Rattus norvegicus</name>
    <name type="common">Rat</name>
    <dbReference type="NCBI Taxonomy" id="10116"/>
    <lineage>
        <taxon>Eukaryota</taxon>
        <taxon>Metazoa</taxon>
        <taxon>Chordata</taxon>
        <taxon>Craniata</taxon>
        <taxon>Vertebrata</taxon>
        <taxon>Euteleostomi</taxon>
        <taxon>Mammalia</taxon>
        <taxon>Eutheria</taxon>
        <taxon>Euarchontoglires</taxon>
        <taxon>Glires</taxon>
        <taxon>Rodentia</taxon>
        <taxon>Myomorpha</taxon>
        <taxon>Muroidea</taxon>
        <taxon>Muridae</taxon>
        <taxon>Murinae</taxon>
        <taxon>Rattus</taxon>
    </lineage>
</organism>
<protein>
    <submittedName>
        <fullName evidence="1">RCG57306</fullName>
    </submittedName>
</protein>
<dbReference type="Proteomes" id="UP000234681">
    <property type="component" value="Chromosome 1"/>
</dbReference>
<reference evidence="2" key="1">
    <citation type="submission" date="2005-09" db="EMBL/GenBank/DDBJ databases">
        <authorList>
            <person name="Mural R.J."/>
            <person name="Li P.W."/>
            <person name="Adams M.D."/>
            <person name="Amanatides P.G."/>
            <person name="Baden-Tillson H."/>
            <person name="Barnstead M."/>
            <person name="Chin S.H."/>
            <person name="Dew I."/>
            <person name="Evans C.A."/>
            <person name="Ferriera S."/>
            <person name="Flanigan M."/>
            <person name="Fosler C."/>
            <person name="Glodek A."/>
            <person name="Gu Z."/>
            <person name="Holt R.A."/>
            <person name="Jennings D."/>
            <person name="Kraft C.L."/>
            <person name="Lu F."/>
            <person name="Nguyen T."/>
            <person name="Nusskern D.R."/>
            <person name="Pfannkoch C.M."/>
            <person name="Sitter C."/>
            <person name="Sutton G.G."/>
            <person name="Venter J.C."/>
            <person name="Wang Z."/>
            <person name="Woodage T."/>
            <person name="Zheng X.H."/>
            <person name="Zhong F."/>
        </authorList>
    </citation>
    <scope>NUCLEOTIDE SEQUENCE [LARGE SCALE GENOMIC DNA]</scope>
    <source>
        <strain>BN</strain>
        <strain evidence="2">Sprague-Dawley</strain>
    </source>
</reference>
<gene>
    <name evidence="1" type="ORF">rCG_57306</name>
</gene>
<proteinExistence type="predicted"/>